<gene>
    <name evidence="3" type="ORF">D9613_011177</name>
</gene>
<feature type="region of interest" description="Disordered" evidence="1">
    <location>
        <begin position="1257"/>
        <end position="1427"/>
    </location>
</feature>
<dbReference type="Pfam" id="PF08514">
    <property type="entry name" value="STAG"/>
    <property type="match status" value="1"/>
</dbReference>
<keyword evidence="4" id="KW-1185">Reference proteome</keyword>
<dbReference type="SUPFAM" id="SSF48371">
    <property type="entry name" value="ARM repeat"/>
    <property type="match status" value="1"/>
</dbReference>
<evidence type="ECO:0000313" key="4">
    <source>
        <dbReference type="Proteomes" id="UP000521872"/>
    </source>
</evidence>
<feature type="domain" description="SCD" evidence="2">
    <location>
        <begin position="373"/>
        <end position="458"/>
    </location>
</feature>
<dbReference type="PROSITE" id="PS51425">
    <property type="entry name" value="SCD"/>
    <property type="match status" value="1"/>
</dbReference>
<feature type="region of interest" description="Disordered" evidence="1">
    <location>
        <begin position="18"/>
        <end position="149"/>
    </location>
</feature>
<comment type="caution">
    <text evidence="3">The sequence shown here is derived from an EMBL/GenBank/DDBJ whole genome shotgun (WGS) entry which is preliminary data.</text>
</comment>
<evidence type="ECO:0000256" key="1">
    <source>
        <dbReference type="SAM" id="MobiDB-lite"/>
    </source>
</evidence>
<dbReference type="GO" id="GO:0000785">
    <property type="term" value="C:chromatin"/>
    <property type="evidence" value="ECO:0007669"/>
    <property type="project" value="TreeGrafter"/>
</dbReference>
<dbReference type="InterPro" id="IPR039662">
    <property type="entry name" value="Cohesin_Scc3/SA"/>
</dbReference>
<feature type="region of interest" description="Disordered" evidence="1">
    <location>
        <begin position="561"/>
        <end position="581"/>
    </location>
</feature>
<feature type="compositionally biased region" description="Basic residues" evidence="1">
    <location>
        <begin position="98"/>
        <end position="115"/>
    </location>
</feature>
<evidence type="ECO:0000313" key="3">
    <source>
        <dbReference type="EMBL" id="KAF4612872.1"/>
    </source>
</evidence>
<protein>
    <recommendedName>
        <fullName evidence="2">SCD domain-containing protein</fullName>
    </recommendedName>
</protein>
<proteinExistence type="predicted"/>
<dbReference type="InterPro" id="IPR013721">
    <property type="entry name" value="STAG"/>
</dbReference>
<dbReference type="GO" id="GO:0007062">
    <property type="term" value="P:sister chromatid cohesion"/>
    <property type="evidence" value="ECO:0007669"/>
    <property type="project" value="UniProtKB-ARBA"/>
</dbReference>
<feature type="compositionally biased region" description="Polar residues" evidence="1">
    <location>
        <begin position="21"/>
        <end position="32"/>
    </location>
</feature>
<dbReference type="InterPro" id="IPR011989">
    <property type="entry name" value="ARM-like"/>
</dbReference>
<dbReference type="Pfam" id="PF21581">
    <property type="entry name" value="SCD"/>
    <property type="match status" value="1"/>
</dbReference>
<sequence length="1427" mass="159630">MQRYGKLQVQRDATGYIITLMSDTQPTSSAPRRSQRERKTAQPFVSVASSAKKRKRNEGDAQEETRSDEEAEQVGSDEEQGDDEAEEEFRTPKARGATAKKSKSKSSPKSKASKKPRTEEPTTTKPPKAVARKGRKPKEGEDAYDAEKVAKDTKISADNPLFNAIMNPASALQSSAEDFLESLQQSPDAALAELINLVLRSCGCNDSVDADQTVDFDGIVSTLDDFTESLKQENSPIYPLTSKLPVFKRFRKSLSEWIERLIISASDLGLLYSTQLMETLQQWVVSMSSSQIRSFRHTATVIALESETALCTVAAATDKEAEVVTRQREGEKKRKGSKGANPRLKELEGKAQAIKQKQNKLKAFIKEFVDGVFVHRFRDLDPNIRAECTRAIGLWIRKYPEHFLDPHYLRYVGWVLSDSNNHVRLEAVRALSGVYDQAEYIPSLTLFTERFKSRLLDMATSDIDLSIRVAVIRVLGDIEGHFPLEEEQREKLCLLLFDEEPRVRKAVSALVRTVWEEETEEQINLQSDLTDKDKERIGFKVLASLLVKWSQALDAIAGENEDSELGDDARQAEGSVDGSSRRASRRKEVVALIKPGDKGRIFFSVEALWDEIEPIGDWEALLDLLLLDHSATDEDGNINSTPRPRARTNGKKSGDDYVVDGAWRLEESEESTLLVVLVASITQAIAESANAKKGQEENVSNDITRALIKGLPRLFIKHQSDQTRIAEVLLLPKLMNLDLYLEMRMIAAYNGIWDDVIKQFMSHSSAKVLSHARDAIDYFMSATSLSNSNSSKILELEDELSTQLRDLVAGRDEIEIASFSEDEVHAISAWCMRLAVLFGTRNMTAWIEEDEGGKQSSAWDIVSALIERGRLGYKEEELMVEQALQVLTLHVFWKTKGLADHEDLTQEETRYKEVLVEQRDSLLEKLSEYAIGTESNTVEGVKRAAFRHLIDLHILFSSTHTVTPNGNPLPTASIALTLDDEVQYRCAGYIQAEIERYADGLDYDVIEEQEQPEENDSEGDEDEANGGDKQPQNRRVKKTPKDVDVNSRDSLEKEYLFIDVVSTFLRAICAGTIHVQHGAVVLAHYGRLSVAFDTCAKVVVDVLREENIMKEKPEVTTATASQALQEAYTLVLDGLVSDEANAVQLAKLISTAFVVRGSQLSVLRRLPTQNVIQIQTHLISWIGKRIMGYEANKNKKSLRLAIAFFKVLLPLLSTLHSRDALKIKAHMDQVFAEAKIEIPPSSKIWEPQRAYEKRLNAIMSKDNPQGPKKRSRKKDSGLGASSGEETEGEKTNDEDGPPKPKHGRVTRANAAASGESTGALTGDEHDDPVTPKPRPKPRPRRKEPEAPEPVEEDHQDEASPLPALTPSEEGQPEPEDMPEDINTTPKSASLKRPRDEDEDEAEAPNGDADAQEEDISDIRVRRKRIRY</sequence>
<evidence type="ECO:0000259" key="2">
    <source>
        <dbReference type="PROSITE" id="PS51425"/>
    </source>
</evidence>
<feature type="compositionally biased region" description="Basic and acidic residues" evidence="1">
    <location>
        <begin position="1288"/>
        <end position="1298"/>
    </location>
</feature>
<feature type="compositionally biased region" description="Basic and acidic residues" evidence="1">
    <location>
        <begin position="137"/>
        <end position="149"/>
    </location>
</feature>
<dbReference type="PANTHER" id="PTHR11199">
    <property type="entry name" value="STROMAL ANTIGEN"/>
    <property type="match status" value="1"/>
</dbReference>
<reference evidence="3 4" key="1">
    <citation type="submission" date="2019-12" db="EMBL/GenBank/DDBJ databases">
        <authorList>
            <person name="Floudas D."/>
            <person name="Bentzer J."/>
            <person name="Ahren D."/>
            <person name="Johansson T."/>
            <person name="Persson P."/>
            <person name="Tunlid A."/>
        </authorList>
    </citation>
    <scope>NUCLEOTIDE SEQUENCE [LARGE SCALE GENOMIC DNA]</scope>
    <source>
        <strain evidence="3 4">CBS 102.39</strain>
    </source>
</reference>
<dbReference type="InterPro" id="IPR056396">
    <property type="entry name" value="HEAT_SCC3-SA"/>
</dbReference>
<dbReference type="Pfam" id="PF24571">
    <property type="entry name" value="HEAT_SCC3-SA"/>
    <property type="match status" value="1"/>
</dbReference>
<dbReference type="InterPro" id="IPR016024">
    <property type="entry name" value="ARM-type_fold"/>
</dbReference>
<feature type="region of interest" description="Disordered" evidence="1">
    <location>
        <begin position="1009"/>
        <end position="1044"/>
    </location>
</feature>
<dbReference type="InterPro" id="IPR020839">
    <property type="entry name" value="SCD"/>
</dbReference>
<organism evidence="3 4">
    <name type="scientific">Agrocybe pediades</name>
    <dbReference type="NCBI Taxonomy" id="84607"/>
    <lineage>
        <taxon>Eukaryota</taxon>
        <taxon>Fungi</taxon>
        <taxon>Dikarya</taxon>
        <taxon>Basidiomycota</taxon>
        <taxon>Agaricomycotina</taxon>
        <taxon>Agaricomycetes</taxon>
        <taxon>Agaricomycetidae</taxon>
        <taxon>Agaricales</taxon>
        <taxon>Agaricineae</taxon>
        <taxon>Strophariaceae</taxon>
        <taxon>Agrocybe</taxon>
    </lineage>
</organism>
<dbReference type="GO" id="GO:0008278">
    <property type="term" value="C:cohesin complex"/>
    <property type="evidence" value="ECO:0007669"/>
    <property type="project" value="TreeGrafter"/>
</dbReference>
<dbReference type="Gene3D" id="1.25.10.10">
    <property type="entry name" value="Leucine-rich Repeat Variant"/>
    <property type="match status" value="1"/>
</dbReference>
<dbReference type="Proteomes" id="UP000521872">
    <property type="component" value="Unassembled WGS sequence"/>
</dbReference>
<feature type="compositionally biased region" description="Acidic residues" evidence="1">
    <location>
        <begin position="1009"/>
        <end position="1025"/>
    </location>
</feature>
<feature type="compositionally biased region" description="Acidic residues" evidence="1">
    <location>
        <begin position="1370"/>
        <end position="1379"/>
    </location>
</feature>
<dbReference type="EMBL" id="JAACJL010000046">
    <property type="protein sequence ID" value="KAF4612872.1"/>
    <property type="molecule type" value="Genomic_DNA"/>
</dbReference>
<dbReference type="GO" id="GO:0005634">
    <property type="term" value="C:nucleus"/>
    <property type="evidence" value="ECO:0007669"/>
    <property type="project" value="TreeGrafter"/>
</dbReference>
<accession>A0A8H4QKN6</accession>
<dbReference type="PANTHER" id="PTHR11199:SF0">
    <property type="entry name" value="LD34181P-RELATED"/>
    <property type="match status" value="1"/>
</dbReference>
<feature type="compositionally biased region" description="Acidic residues" evidence="1">
    <location>
        <begin position="1346"/>
        <end position="1355"/>
    </location>
</feature>
<name>A0A8H4QKN6_9AGAR</name>
<feature type="compositionally biased region" description="Acidic residues" evidence="1">
    <location>
        <begin position="66"/>
        <end position="87"/>
    </location>
</feature>
<dbReference type="GO" id="GO:0003682">
    <property type="term" value="F:chromatin binding"/>
    <property type="evidence" value="ECO:0007669"/>
    <property type="project" value="TreeGrafter"/>
</dbReference>